<dbReference type="GO" id="GO:0006261">
    <property type="term" value="P:DNA-templated DNA replication"/>
    <property type="evidence" value="ECO:0007669"/>
    <property type="project" value="TreeGrafter"/>
</dbReference>
<dbReference type="GeneID" id="64214033"/>
<dbReference type="PANTHER" id="PTHR13779">
    <property type="entry name" value="WERNER HELICASE-INTERACTING PROTEIN 1 FAMILY MEMBER"/>
    <property type="match status" value="1"/>
</dbReference>
<dbReference type="Gene3D" id="1.20.272.10">
    <property type="match status" value="1"/>
</dbReference>
<evidence type="ECO:0000256" key="1">
    <source>
        <dbReference type="ARBA" id="ARBA00008959"/>
    </source>
</evidence>
<accession>A0A508BLF9</accession>
<dbReference type="Pfam" id="PF12002">
    <property type="entry name" value="MgsA_C"/>
    <property type="match status" value="1"/>
</dbReference>
<dbReference type="Proteomes" id="UP000317942">
    <property type="component" value="Unassembled WGS sequence"/>
</dbReference>
<dbReference type="EMBL" id="VICC01000001">
    <property type="protein sequence ID" value="TQD63366.1"/>
    <property type="molecule type" value="Genomic_DNA"/>
</dbReference>
<evidence type="ECO:0000259" key="5">
    <source>
        <dbReference type="SMART" id="SM00382"/>
    </source>
</evidence>
<dbReference type="RefSeq" id="WP_141406037.1">
    <property type="nucleotide sequence ID" value="NZ_CP066060.1"/>
</dbReference>
<dbReference type="CDD" id="cd18139">
    <property type="entry name" value="HLD_clamp_RarA"/>
    <property type="match status" value="1"/>
</dbReference>
<evidence type="ECO:0000313" key="7">
    <source>
        <dbReference type="Proteomes" id="UP000317942"/>
    </source>
</evidence>
<evidence type="ECO:0000256" key="3">
    <source>
        <dbReference type="ARBA" id="ARBA00022840"/>
    </source>
</evidence>
<dbReference type="Gene3D" id="1.10.3710.10">
    <property type="entry name" value="DNA polymerase III clamp loader subunits, C-terminal domain"/>
    <property type="match status" value="1"/>
</dbReference>
<dbReference type="InterPro" id="IPR051314">
    <property type="entry name" value="AAA_ATPase_RarA/MGS1/WRNIP1"/>
</dbReference>
<evidence type="ECO:0000256" key="2">
    <source>
        <dbReference type="ARBA" id="ARBA00022741"/>
    </source>
</evidence>
<feature type="domain" description="AAA+ ATPase" evidence="5">
    <location>
        <begin position="65"/>
        <end position="181"/>
    </location>
</feature>
<dbReference type="GO" id="GO:0005524">
    <property type="term" value="F:ATP binding"/>
    <property type="evidence" value="ECO:0007669"/>
    <property type="project" value="UniProtKB-KW"/>
</dbReference>
<dbReference type="CDD" id="cd00009">
    <property type="entry name" value="AAA"/>
    <property type="match status" value="1"/>
</dbReference>
<keyword evidence="3" id="KW-0067">ATP-binding</keyword>
<gene>
    <name evidence="6" type="ORF">FK267_01940</name>
</gene>
<dbReference type="InterPro" id="IPR003593">
    <property type="entry name" value="AAA+_ATPase"/>
</dbReference>
<dbReference type="InterPro" id="IPR021886">
    <property type="entry name" value="MgsA_C"/>
</dbReference>
<dbReference type="Pfam" id="PF00004">
    <property type="entry name" value="AAA"/>
    <property type="match status" value="1"/>
</dbReference>
<comment type="caution">
    <text evidence="6">The sequence shown here is derived from an EMBL/GenBank/DDBJ whole genome shotgun (WGS) entry which is preliminary data.</text>
</comment>
<dbReference type="InterPro" id="IPR027417">
    <property type="entry name" value="P-loop_NTPase"/>
</dbReference>
<dbReference type="SUPFAM" id="SSF52540">
    <property type="entry name" value="P-loop containing nucleoside triphosphate hydrolases"/>
    <property type="match status" value="1"/>
</dbReference>
<proteinExistence type="inferred from homology"/>
<dbReference type="Pfam" id="PF16193">
    <property type="entry name" value="AAA_assoc_2"/>
    <property type="match status" value="1"/>
</dbReference>
<comment type="similarity">
    <text evidence="1">Belongs to the AAA ATPase family. RarA/MGS1/WRNIP1 subfamily.</text>
</comment>
<reference evidence="6 7" key="1">
    <citation type="submission" date="2019-06" db="EMBL/GenBank/DDBJ databases">
        <title>Draft genome sequence of Actinomyces oris CCUG 34288T.</title>
        <authorList>
            <person name="Salva-Serra F."/>
            <person name="Cardew S."/>
            <person name="Moore E."/>
        </authorList>
    </citation>
    <scope>NUCLEOTIDE SEQUENCE [LARGE SCALE GENOMIC DNA]</scope>
    <source>
        <strain evidence="6 7">CCUG 34288</strain>
    </source>
</reference>
<dbReference type="GO" id="GO:0003677">
    <property type="term" value="F:DNA binding"/>
    <property type="evidence" value="ECO:0007669"/>
    <property type="project" value="InterPro"/>
</dbReference>
<dbReference type="GO" id="GO:0008047">
    <property type="term" value="F:enzyme activator activity"/>
    <property type="evidence" value="ECO:0007669"/>
    <property type="project" value="TreeGrafter"/>
</dbReference>
<sequence length="460" mass="50037">MARRTPEPESPSLFDAAGPDGSGLVDDPARPLADRLRPRVLDDVVGQDQLLADDAPLGRMVASGRLSSIILWGPPGCGKTTIARLLADRTGLVFEQVSATFSGVADLRKVFAAAARRREIGQGTLLFVDEIHRFNRAQQDSFLPYVEDGTVVLVGATTENPSFELNGALLSRCQVMVLRRLDEAALTELLARAESLMGRSLALTEDARTALLSMADGDGRYLLGMVEQVLAAQDADGPEPLDVEGLRSVIASRVPLYDKSHEEHYNLISALHKSMRGSDPDAALYWLARMLSGGEDPLYVARRLVRFASEDVGMADPAALQMTLAAWDAYERLGSPEGELAIAQAVVYLATAPKSIAVYRGYGRAVRLARQTGSLMPPAHILNAPTRLMKELGYGEGYEYDPDTTDGFSGADYLPDGVERRPLYEPTANGHERRIRERLEYWEGLRARKRGEDVGEGGAG</sequence>
<protein>
    <submittedName>
        <fullName evidence="6">Replication-associated recombination protein A</fullName>
    </submittedName>
</protein>
<evidence type="ECO:0000256" key="4">
    <source>
        <dbReference type="SAM" id="MobiDB-lite"/>
    </source>
</evidence>
<dbReference type="InterPro" id="IPR003959">
    <property type="entry name" value="ATPase_AAA_core"/>
</dbReference>
<name>A0A508BLF9_9ACTO</name>
<feature type="region of interest" description="Disordered" evidence="4">
    <location>
        <begin position="1"/>
        <end position="29"/>
    </location>
</feature>
<dbReference type="FunFam" id="3.40.50.300:FF:000345">
    <property type="entry name" value="AAA family ATPase"/>
    <property type="match status" value="1"/>
</dbReference>
<organism evidence="6 7">
    <name type="scientific">Actinomyces oris</name>
    <dbReference type="NCBI Taxonomy" id="544580"/>
    <lineage>
        <taxon>Bacteria</taxon>
        <taxon>Bacillati</taxon>
        <taxon>Actinomycetota</taxon>
        <taxon>Actinomycetes</taxon>
        <taxon>Actinomycetales</taxon>
        <taxon>Actinomycetaceae</taxon>
        <taxon>Actinomyces</taxon>
    </lineage>
</organism>
<keyword evidence="2" id="KW-0547">Nucleotide-binding</keyword>
<evidence type="ECO:0000313" key="6">
    <source>
        <dbReference type="EMBL" id="TQD63366.1"/>
    </source>
</evidence>
<dbReference type="PANTHER" id="PTHR13779:SF7">
    <property type="entry name" value="ATPASE WRNIP1"/>
    <property type="match status" value="1"/>
</dbReference>
<dbReference type="GO" id="GO:0017116">
    <property type="term" value="F:single-stranded DNA helicase activity"/>
    <property type="evidence" value="ECO:0007669"/>
    <property type="project" value="TreeGrafter"/>
</dbReference>
<dbReference type="FunFam" id="1.20.272.10:FF:000001">
    <property type="entry name" value="Putative AAA family ATPase"/>
    <property type="match status" value="1"/>
</dbReference>
<dbReference type="SMART" id="SM00382">
    <property type="entry name" value="AAA"/>
    <property type="match status" value="1"/>
</dbReference>
<dbReference type="GO" id="GO:0000731">
    <property type="term" value="P:DNA synthesis involved in DNA repair"/>
    <property type="evidence" value="ECO:0007669"/>
    <property type="project" value="TreeGrafter"/>
</dbReference>
<dbReference type="AlphaFoldDB" id="A0A508BLF9"/>
<dbReference type="InterPro" id="IPR008921">
    <property type="entry name" value="DNA_pol3_clamp-load_cplx_C"/>
</dbReference>
<dbReference type="Gene3D" id="3.40.50.300">
    <property type="entry name" value="P-loop containing nucleotide triphosphate hydrolases"/>
    <property type="match status" value="1"/>
</dbReference>
<dbReference type="SUPFAM" id="SSF48019">
    <property type="entry name" value="post-AAA+ oligomerization domain-like"/>
    <property type="match status" value="1"/>
</dbReference>
<dbReference type="GO" id="GO:0016887">
    <property type="term" value="F:ATP hydrolysis activity"/>
    <property type="evidence" value="ECO:0007669"/>
    <property type="project" value="InterPro"/>
</dbReference>
<dbReference type="InterPro" id="IPR032423">
    <property type="entry name" value="AAA_assoc_2"/>
</dbReference>